<sequence>MKPLLCTVLVGAALASASCTKTEKKEEAVNVQTLNQQFVGAWNSKNAIQLDTLFAEDVHYIQGEAHYQGRSEVSNRWVRETMGTIANLRLSPVSTGADTQLAYEAGTFSVDVLPANPALPMGEGSGNFTLIWKKNPKGAWKLSYAQLEGLPVRARTR</sequence>
<evidence type="ECO:0000259" key="1">
    <source>
        <dbReference type="Pfam" id="PF14534"/>
    </source>
</evidence>
<dbReference type="Gene3D" id="3.10.450.50">
    <property type="match status" value="1"/>
</dbReference>
<reference evidence="2 3" key="1">
    <citation type="submission" date="2018-09" db="EMBL/GenBank/DDBJ databases">
        <title>Hymenobacter medium sp. nov., isolated from R2A medium.</title>
        <authorList>
            <person name="Yingchao G."/>
        </authorList>
    </citation>
    <scope>NUCLEOTIDE SEQUENCE [LARGE SCALE GENOMIC DNA]</scope>
    <source>
        <strain evidence="3">sh-6</strain>
    </source>
</reference>
<protein>
    <submittedName>
        <fullName evidence="2">Nuclear transport factor 2 family protein</fullName>
    </submittedName>
</protein>
<dbReference type="RefSeq" id="WP_119444857.1">
    <property type="nucleotide sequence ID" value="NZ_CP032317.1"/>
</dbReference>
<dbReference type="EMBL" id="CP032317">
    <property type="protein sequence ID" value="AYA37283.1"/>
    <property type="molecule type" value="Genomic_DNA"/>
</dbReference>
<dbReference type="InterPro" id="IPR032710">
    <property type="entry name" value="NTF2-like_dom_sf"/>
</dbReference>
<dbReference type="SUPFAM" id="SSF54427">
    <property type="entry name" value="NTF2-like"/>
    <property type="match status" value="1"/>
</dbReference>
<evidence type="ECO:0000313" key="3">
    <source>
        <dbReference type="Proteomes" id="UP000262802"/>
    </source>
</evidence>
<name>A0A3B7R1I8_9BACT</name>
<dbReference type="OrthoDB" id="979496at2"/>
<dbReference type="KEGG" id="hyh:D3Y59_09600"/>
<evidence type="ECO:0000313" key="2">
    <source>
        <dbReference type="EMBL" id="AYA37283.1"/>
    </source>
</evidence>
<proteinExistence type="predicted"/>
<accession>A0A3B7R1I8</accession>
<dbReference type="InterPro" id="IPR027843">
    <property type="entry name" value="DUF4440"/>
</dbReference>
<gene>
    <name evidence="2" type="ORF">D3Y59_09600</name>
</gene>
<keyword evidence="3" id="KW-1185">Reference proteome</keyword>
<dbReference type="Proteomes" id="UP000262802">
    <property type="component" value="Chromosome"/>
</dbReference>
<organism evidence="2 3">
    <name type="scientific">Hymenobacter oligotrophus</name>
    <dbReference type="NCBI Taxonomy" id="2319843"/>
    <lineage>
        <taxon>Bacteria</taxon>
        <taxon>Pseudomonadati</taxon>
        <taxon>Bacteroidota</taxon>
        <taxon>Cytophagia</taxon>
        <taxon>Cytophagales</taxon>
        <taxon>Hymenobacteraceae</taxon>
        <taxon>Hymenobacter</taxon>
    </lineage>
</organism>
<dbReference type="AlphaFoldDB" id="A0A3B7R1I8"/>
<dbReference type="Pfam" id="PF14534">
    <property type="entry name" value="DUF4440"/>
    <property type="match status" value="1"/>
</dbReference>
<feature type="domain" description="DUF4440" evidence="1">
    <location>
        <begin position="32"/>
        <end position="142"/>
    </location>
</feature>
<dbReference type="PROSITE" id="PS51257">
    <property type="entry name" value="PROKAR_LIPOPROTEIN"/>
    <property type="match status" value="1"/>
</dbReference>